<evidence type="ECO:0000256" key="3">
    <source>
        <dbReference type="ARBA" id="ARBA00023054"/>
    </source>
</evidence>
<dbReference type="PANTHER" id="PTHR12911">
    <property type="entry name" value="SAD1/UNC-84-LIKE PROTEIN-RELATED"/>
    <property type="match status" value="1"/>
</dbReference>
<dbReference type="FunFam" id="2.60.120.260:FF:000009">
    <property type="entry name" value="SUN domain-containing protein 1 isoform X1"/>
    <property type="match status" value="1"/>
</dbReference>
<dbReference type="GO" id="GO:0005637">
    <property type="term" value="C:nuclear inner membrane"/>
    <property type="evidence" value="ECO:0007669"/>
    <property type="project" value="UniProtKB-SubCell"/>
</dbReference>
<evidence type="ECO:0000256" key="5">
    <source>
        <dbReference type="ARBA" id="ARBA00037816"/>
    </source>
</evidence>
<gene>
    <name evidence="7" type="ORF">COCON_G00024800</name>
</gene>
<dbReference type="InterPro" id="IPR012919">
    <property type="entry name" value="SUN_dom"/>
</dbReference>
<dbReference type="AlphaFoldDB" id="A0A9Q1DXG2"/>
<proteinExistence type="predicted"/>
<dbReference type="GO" id="GO:0043495">
    <property type="term" value="F:protein-membrane adaptor activity"/>
    <property type="evidence" value="ECO:0007669"/>
    <property type="project" value="TreeGrafter"/>
</dbReference>
<dbReference type="Proteomes" id="UP001152803">
    <property type="component" value="Unassembled WGS sequence"/>
</dbReference>
<comment type="caution">
    <text evidence="7">The sequence shown here is derived from an EMBL/GenBank/DDBJ whole genome shotgun (WGS) entry which is preliminary data.</text>
</comment>
<accession>A0A9Q1DXG2</accession>
<dbReference type="InterPro" id="IPR045119">
    <property type="entry name" value="SUN1-5"/>
</dbReference>
<comment type="subcellular location">
    <subcellularLocation>
        <location evidence="5">Nucleus inner membrane</location>
        <topology evidence="5">Single-pass type II membrane protein</topology>
    </subcellularLocation>
</comment>
<keyword evidence="4" id="KW-0472">Membrane</keyword>
<dbReference type="PROSITE" id="PS51469">
    <property type="entry name" value="SUN"/>
    <property type="match status" value="1"/>
</dbReference>
<evidence type="ECO:0000256" key="1">
    <source>
        <dbReference type="ARBA" id="ARBA00022692"/>
    </source>
</evidence>
<dbReference type="PANTHER" id="PTHR12911:SF22">
    <property type="entry name" value="SUN DOMAIN-CONTAINING PROTEIN 2"/>
    <property type="match status" value="1"/>
</dbReference>
<dbReference type="OrthoDB" id="342281at2759"/>
<dbReference type="Gene3D" id="2.60.120.260">
    <property type="entry name" value="Galactose-binding domain-like"/>
    <property type="match status" value="1"/>
</dbReference>
<name>A0A9Q1DXG2_CONCO</name>
<evidence type="ECO:0000313" key="8">
    <source>
        <dbReference type="Proteomes" id="UP001152803"/>
    </source>
</evidence>
<keyword evidence="1" id="KW-0812">Transmembrane</keyword>
<evidence type="ECO:0000259" key="6">
    <source>
        <dbReference type="PROSITE" id="PS51469"/>
    </source>
</evidence>
<protein>
    <recommendedName>
        <fullName evidence="6">SUN domain-containing protein</fullName>
    </recommendedName>
</protein>
<organism evidence="7 8">
    <name type="scientific">Conger conger</name>
    <name type="common">Conger eel</name>
    <name type="synonym">Muraena conger</name>
    <dbReference type="NCBI Taxonomy" id="82655"/>
    <lineage>
        <taxon>Eukaryota</taxon>
        <taxon>Metazoa</taxon>
        <taxon>Chordata</taxon>
        <taxon>Craniata</taxon>
        <taxon>Vertebrata</taxon>
        <taxon>Euteleostomi</taxon>
        <taxon>Actinopterygii</taxon>
        <taxon>Neopterygii</taxon>
        <taxon>Teleostei</taxon>
        <taxon>Anguilliformes</taxon>
        <taxon>Congridae</taxon>
        <taxon>Conger</taxon>
    </lineage>
</organism>
<evidence type="ECO:0000256" key="4">
    <source>
        <dbReference type="ARBA" id="ARBA00023136"/>
    </source>
</evidence>
<keyword evidence="2" id="KW-1133">Transmembrane helix</keyword>
<dbReference type="GO" id="GO:0034993">
    <property type="term" value="C:meiotic nuclear membrane microtubule tethering complex"/>
    <property type="evidence" value="ECO:0007669"/>
    <property type="project" value="TreeGrafter"/>
</dbReference>
<keyword evidence="3" id="KW-0175">Coiled coil</keyword>
<dbReference type="Pfam" id="PF07738">
    <property type="entry name" value="Sad1_UNC"/>
    <property type="match status" value="1"/>
</dbReference>
<evidence type="ECO:0000313" key="7">
    <source>
        <dbReference type="EMBL" id="KAJ8283630.1"/>
    </source>
</evidence>
<evidence type="ECO:0000256" key="2">
    <source>
        <dbReference type="ARBA" id="ARBA00022989"/>
    </source>
</evidence>
<reference evidence="7" key="1">
    <citation type="journal article" date="2023" name="Science">
        <title>Genome structures resolve the early diversification of teleost fishes.</title>
        <authorList>
            <person name="Parey E."/>
            <person name="Louis A."/>
            <person name="Montfort J."/>
            <person name="Bouchez O."/>
            <person name="Roques C."/>
            <person name="Iampietro C."/>
            <person name="Lluch J."/>
            <person name="Castinel A."/>
            <person name="Donnadieu C."/>
            <person name="Desvignes T."/>
            <person name="Floi Bucao C."/>
            <person name="Jouanno E."/>
            <person name="Wen M."/>
            <person name="Mejri S."/>
            <person name="Dirks R."/>
            <person name="Jansen H."/>
            <person name="Henkel C."/>
            <person name="Chen W.J."/>
            <person name="Zahm M."/>
            <person name="Cabau C."/>
            <person name="Klopp C."/>
            <person name="Thompson A.W."/>
            <person name="Robinson-Rechavi M."/>
            <person name="Braasch I."/>
            <person name="Lecointre G."/>
            <person name="Bobe J."/>
            <person name="Postlethwait J.H."/>
            <person name="Berthelot C."/>
            <person name="Roest Crollius H."/>
            <person name="Guiguen Y."/>
        </authorList>
    </citation>
    <scope>NUCLEOTIDE SEQUENCE</scope>
    <source>
        <strain evidence="7">Concon-B</strain>
    </source>
</reference>
<dbReference type="EMBL" id="JAFJMO010000002">
    <property type="protein sequence ID" value="KAJ8283630.1"/>
    <property type="molecule type" value="Genomic_DNA"/>
</dbReference>
<feature type="domain" description="SUN" evidence="6">
    <location>
        <begin position="10"/>
        <end position="170"/>
    </location>
</feature>
<sequence>MVDFALESSGASVVNTRCSETYRTRSACLSLFGIPLWYHSESPRTVIQPEVYPGKCWAFRGGQGFIMIALSYPVHITHVTLEHLPKTLSPSGRIDSAPKDFSVYGMAHEKDEGAFLGSFTYDQDGEPIQTFALPDSPEGVYRMVELRVLSNWGHLEYTCVYRFRVHGSPWSTGE</sequence>
<keyword evidence="8" id="KW-1185">Reference proteome</keyword>